<keyword evidence="7" id="KW-0418">Kinase</keyword>
<dbReference type="AlphaFoldDB" id="A0AAN7NG43"/>
<sequence length="1239" mass="140969">MTGWCRLWIYNYGLLVKPLYELLKNSQTQLTWTDEAKRAFKELKLELMRAPALGLPDITKPFWLFSYERQGVALGILAQRLGPYKRAVAYFSKQLDEVSKGWPGCLRAVAAVVLIIQEARKFTLGQKMVVHTSHAVTSVLEQKGGHWLSPSRFLKYQAVLMEQDDIEIVTSAVINPASFLSNKQEMKTVVHDCIETIETVYASRPDLKDEPLEEADHTWYTDGSSFVKNGVRMAGYAVTATDQVVEAKSLPKGTSAQRAEIVALVRALELAKGLRVNIWTDSKYAFGVVHAHGAIWKERGLLTAQGKGIKHADIILRLLEAVQLLSAVAIMHCKGHQKGNTDREVGNKLADYEARQAAEQGEILSLIPEKSLPLPESAEYDEKDQKLITDLEAKIGLSGWAIVARNLFQTVKSVVDRCETCLKNNPKVENRVKFGSIGKGNVPGQNWQIDFSELPRKGGYRYLLVLTDTYSGWPEAFPCRTNKAREVTKVLLREIIPRFGVPEVISSDRGPHFVSQVVQQASKFLEINWKLHTAYRPQASGQVEEMNHMIKTQLSKICQETNLRWDQALPIALLRLRTKPRTKEKLSPFEILYGRPFQTRYRGQDLTQAGEISLRQYLIALGKQLQEVNKLVVSTRAWGLDSPVHLFKPGDWVYVKNISGDPLEEKWSGPFQVLLTTYTAVKLEKHAAWIHYSRIKKAPNGPWKSQPTGPTSRAARQDLSLSRDASQGYSSRLRDSLPQQILGKYVTVECEDQDTQQRDPKTHEIYLNVMRRFSRALLKGDKSIRVMCLLLAAQQTFVDPLVHVMKAVQRESENHKKKNERLQALLADNEKMNLADMELIPLPLEPQVKIKDIIPEKAILFKSALMPAQLFFKTEDGGKHPVIFKHGDDLRQDQLILQIISLMDKFLLEKLAAHGLDGYTLHWVKNWLDGWAQRVVVNGVYSSWRPVTSGVPQSSVLGPVLFNIFISMIWTRGSSAPSFADDTKLCGSVDLLEGRKALQRDLDRLDRWAEVNCMRFNKAKCKVLHLGHSNPMQRYRLGEEWLESCQAEKDLGVLIDSRLNMSQQCAQVAKKANGILACIKNSVASRTREVIVPLPHLEYCVQFWAPHYKRDIEVLERVQRRATKLVKGLEHKSYEERLRELGLLSLEKRRLRGDLIALFNYLKGGCREVGVGLFSHVTSDRTRGNGLKLSQGRFRLDIRKLYFTERVIKHWNRLPREVLESPSLEVFKRRLDEVLRDMV</sequence>
<dbReference type="SUPFAM" id="SSF53098">
    <property type="entry name" value="Ribonuclease H-like"/>
    <property type="match status" value="2"/>
</dbReference>
<dbReference type="Pfam" id="PF00075">
    <property type="entry name" value="RNase_H"/>
    <property type="match status" value="1"/>
</dbReference>
<dbReference type="GO" id="GO:0003676">
    <property type="term" value="F:nucleic acid binding"/>
    <property type="evidence" value="ECO:0007669"/>
    <property type="project" value="InterPro"/>
</dbReference>
<proteinExistence type="inferred from homology"/>
<dbReference type="Gene3D" id="3.10.20.370">
    <property type="match status" value="1"/>
</dbReference>
<dbReference type="Pfam" id="PF18697">
    <property type="entry name" value="MLVIN_C"/>
    <property type="match status" value="1"/>
</dbReference>
<dbReference type="Pfam" id="PF17919">
    <property type="entry name" value="RT_RNaseH_2"/>
    <property type="match status" value="1"/>
</dbReference>
<dbReference type="InterPro" id="IPR036397">
    <property type="entry name" value="RNaseH_sf"/>
</dbReference>
<keyword evidence="10" id="KW-0175">Coiled coil</keyword>
<dbReference type="InterPro" id="IPR043128">
    <property type="entry name" value="Rev_trsase/Diguanyl_cyclase"/>
</dbReference>
<evidence type="ECO:0000313" key="15">
    <source>
        <dbReference type="EMBL" id="KAK4810681.1"/>
    </source>
</evidence>
<dbReference type="GO" id="GO:0005524">
    <property type="term" value="F:ATP binding"/>
    <property type="evidence" value="ECO:0007669"/>
    <property type="project" value="UniProtKB-KW"/>
</dbReference>
<comment type="caution">
    <text evidence="15">The sequence shown here is derived from an EMBL/GenBank/DDBJ whole genome shotgun (WGS) entry which is preliminary data.</text>
</comment>
<accession>A0AAN7NG43</accession>
<dbReference type="InterPro" id="IPR041577">
    <property type="entry name" value="RT_RNaseH_2"/>
</dbReference>
<feature type="domain" description="Integrase catalytic" evidence="14">
    <location>
        <begin position="439"/>
        <end position="596"/>
    </location>
</feature>
<keyword evidence="16" id="KW-1185">Reference proteome</keyword>
<dbReference type="InterPro" id="IPR000403">
    <property type="entry name" value="PI3/4_kinase_cat_dom"/>
</dbReference>
<evidence type="ECO:0000256" key="7">
    <source>
        <dbReference type="ARBA" id="ARBA00022777"/>
    </source>
</evidence>
<dbReference type="InterPro" id="IPR011009">
    <property type="entry name" value="Kinase-like_dom_sf"/>
</dbReference>
<comment type="similarity">
    <text evidence="1">Belongs to the beta type-B retroviral polymerase family. HERV class-II K(HML-2) pol subfamily.</text>
</comment>
<evidence type="ECO:0000256" key="4">
    <source>
        <dbReference type="ARBA" id="ARBA00022722"/>
    </source>
</evidence>
<evidence type="ECO:0000256" key="1">
    <source>
        <dbReference type="ARBA" id="ARBA00010879"/>
    </source>
</evidence>
<evidence type="ECO:0000259" key="13">
    <source>
        <dbReference type="PROSITE" id="PS50879"/>
    </source>
</evidence>
<dbReference type="GO" id="GO:0016301">
    <property type="term" value="F:kinase activity"/>
    <property type="evidence" value="ECO:0007669"/>
    <property type="project" value="UniProtKB-KW"/>
</dbReference>
<keyword evidence="5" id="KW-0547">Nucleotide-binding</keyword>
<feature type="compositionally biased region" description="Polar residues" evidence="11">
    <location>
        <begin position="719"/>
        <end position="730"/>
    </location>
</feature>
<dbReference type="InterPro" id="IPR043502">
    <property type="entry name" value="DNA/RNA_pol_sf"/>
</dbReference>
<keyword evidence="6" id="KW-0255">Endonuclease</keyword>
<feature type="domain" description="RNase H type-1" evidence="13">
    <location>
        <begin position="213"/>
        <end position="359"/>
    </location>
</feature>
<evidence type="ECO:0000259" key="12">
    <source>
        <dbReference type="PROSITE" id="PS50290"/>
    </source>
</evidence>
<dbReference type="PANTHER" id="PTHR33332">
    <property type="entry name" value="REVERSE TRANSCRIPTASE DOMAIN-CONTAINING PROTEIN"/>
    <property type="match status" value="1"/>
</dbReference>
<name>A0AAN7NG43_MYCAM</name>
<dbReference type="Gene3D" id="3.30.70.270">
    <property type="match status" value="1"/>
</dbReference>
<dbReference type="Gene3D" id="2.30.30.850">
    <property type="match status" value="1"/>
</dbReference>
<keyword evidence="8" id="KW-0378">Hydrolase</keyword>
<evidence type="ECO:0000256" key="10">
    <source>
        <dbReference type="SAM" id="Coils"/>
    </source>
</evidence>
<dbReference type="Gene3D" id="3.30.1010.10">
    <property type="entry name" value="Phosphatidylinositol 3-kinase Catalytic Subunit, Chain A, domain 4"/>
    <property type="match status" value="1"/>
</dbReference>
<evidence type="ECO:0000256" key="11">
    <source>
        <dbReference type="SAM" id="MobiDB-lite"/>
    </source>
</evidence>
<dbReference type="CDD" id="cd09273">
    <property type="entry name" value="RNase_HI_RT_Bel"/>
    <property type="match status" value="1"/>
</dbReference>
<evidence type="ECO:0000256" key="9">
    <source>
        <dbReference type="ARBA" id="ARBA00022840"/>
    </source>
</evidence>
<evidence type="ECO:0000256" key="6">
    <source>
        <dbReference type="ARBA" id="ARBA00022759"/>
    </source>
</evidence>
<evidence type="ECO:0000256" key="5">
    <source>
        <dbReference type="ARBA" id="ARBA00022741"/>
    </source>
</evidence>
<organism evidence="15 16">
    <name type="scientific">Mycteria americana</name>
    <name type="common">Wood stork</name>
    <dbReference type="NCBI Taxonomy" id="33587"/>
    <lineage>
        <taxon>Eukaryota</taxon>
        <taxon>Metazoa</taxon>
        <taxon>Chordata</taxon>
        <taxon>Craniata</taxon>
        <taxon>Vertebrata</taxon>
        <taxon>Euteleostomi</taxon>
        <taxon>Archelosauria</taxon>
        <taxon>Archosauria</taxon>
        <taxon>Dinosauria</taxon>
        <taxon>Saurischia</taxon>
        <taxon>Theropoda</taxon>
        <taxon>Coelurosauria</taxon>
        <taxon>Aves</taxon>
        <taxon>Neognathae</taxon>
        <taxon>Neoaves</taxon>
        <taxon>Aequornithes</taxon>
        <taxon>Ciconiiformes</taxon>
        <taxon>Ciconiidae</taxon>
        <taxon>Mycteria</taxon>
    </lineage>
</organism>
<dbReference type="InterPro" id="IPR040643">
    <property type="entry name" value="MLVIN_C"/>
</dbReference>
<dbReference type="FunFam" id="3.30.1010.10:FF:000002">
    <property type="entry name" value="Phosphatidylinositol 3-kinase catalytic subunit type 3"/>
    <property type="match status" value="1"/>
</dbReference>
<keyword evidence="3" id="KW-0548">Nucleotidyltransferase</keyword>
<evidence type="ECO:0000313" key="16">
    <source>
        <dbReference type="Proteomes" id="UP001333110"/>
    </source>
</evidence>
<dbReference type="SUPFAM" id="SSF56112">
    <property type="entry name" value="Protein kinase-like (PK-like)"/>
    <property type="match status" value="1"/>
</dbReference>
<dbReference type="EMBL" id="JAUNZN010000018">
    <property type="protein sequence ID" value="KAK4810681.1"/>
    <property type="molecule type" value="Genomic_DNA"/>
</dbReference>
<dbReference type="InterPro" id="IPR001584">
    <property type="entry name" value="Integrase_cat-core"/>
</dbReference>
<evidence type="ECO:0000256" key="8">
    <source>
        <dbReference type="ARBA" id="ARBA00022801"/>
    </source>
</evidence>
<keyword evidence="9" id="KW-0067">ATP-binding</keyword>
<dbReference type="Proteomes" id="UP001333110">
    <property type="component" value="Unassembled WGS sequence"/>
</dbReference>
<dbReference type="Pfam" id="PF00665">
    <property type="entry name" value="rve"/>
    <property type="match status" value="1"/>
</dbReference>
<dbReference type="GO" id="GO:0004523">
    <property type="term" value="F:RNA-DNA hybrid ribonuclease activity"/>
    <property type="evidence" value="ECO:0007669"/>
    <property type="project" value="InterPro"/>
</dbReference>
<dbReference type="PROSITE" id="PS50879">
    <property type="entry name" value="RNASE_H_1"/>
    <property type="match status" value="1"/>
</dbReference>
<dbReference type="GO" id="GO:0015074">
    <property type="term" value="P:DNA integration"/>
    <property type="evidence" value="ECO:0007669"/>
    <property type="project" value="InterPro"/>
</dbReference>
<keyword evidence="2" id="KW-0808">Transferase</keyword>
<reference evidence="15 16" key="1">
    <citation type="journal article" date="2023" name="J. Hered.">
        <title>Chromosome-level genome of the wood stork (Mycteria americana) provides insight into avian chromosome evolution.</title>
        <authorList>
            <person name="Flamio R. Jr."/>
            <person name="Ramstad K.M."/>
        </authorList>
    </citation>
    <scope>NUCLEOTIDE SEQUENCE [LARGE SCALE GENOMIC DNA]</scope>
    <source>
        <strain evidence="15">JAX WOST 10</strain>
    </source>
</reference>
<evidence type="ECO:0000256" key="2">
    <source>
        <dbReference type="ARBA" id="ARBA00022679"/>
    </source>
</evidence>
<evidence type="ECO:0000259" key="14">
    <source>
        <dbReference type="PROSITE" id="PS50994"/>
    </source>
</evidence>
<dbReference type="InterPro" id="IPR000477">
    <property type="entry name" value="RT_dom"/>
</dbReference>
<dbReference type="Gene3D" id="3.30.420.10">
    <property type="entry name" value="Ribonuclease H-like superfamily/Ribonuclease H"/>
    <property type="match status" value="2"/>
</dbReference>
<dbReference type="PROSITE" id="PS50994">
    <property type="entry name" value="INTEGRASE"/>
    <property type="match status" value="1"/>
</dbReference>
<dbReference type="InterPro" id="IPR012337">
    <property type="entry name" value="RNaseH-like_sf"/>
</dbReference>
<protein>
    <submittedName>
        <fullName evidence="15">Uncharacterized protein</fullName>
    </submittedName>
</protein>
<feature type="region of interest" description="Disordered" evidence="11">
    <location>
        <begin position="700"/>
        <end position="733"/>
    </location>
</feature>
<gene>
    <name evidence="15" type="ORF">QYF61_007481</name>
</gene>
<dbReference type="Pfam" id="PF00078">
    <property type="entry name" value="RVT_1"/>
    <property type="match status" value="1"/>
</dbReference>
<feature type="coiled-coil region" evidence="10">
    <location>
        <begin position="805"/>
        <end position="832"/>
    </location>
</feature>
<feature type="domain" description="PI3K/PI4K catalytic" evidence="12">
    <location>
        <begin position="854"/>
        <end position="1239"/>
    </location>
</feature>
<dbReference type="PROSITE" id="PS00915">
    <property type="entry name" value="PI3_4_KINASE_1"/>
    <property type="match status" value="1"/>
</dbReference>
<dbReference type="GO" id="GO:0016779">
    <property type="term" value="F:nucleotidyltransferase activity"/>
    <property type="evidence" value="ECO:0007669"/>
    <property type="project" value="UniProtKB-KW"/>
</dbReference>
<dbReference type="InterPro" id="IPR018936">
    <property type="entry name" value="PI3/4_kinase_CS"/>
</dbReference>
<dbReference type="PROSITE" id="PS50290">
    <property type="entry name" value="PI3_4_KINASE_3"/>
    <property type="match status" value="1"/>
</dbReference>
<dbReference type="InterPro" id="IPR002156">
    <property type="entry name" value="RNaseH_domain"/>
</dbReference>
<keyword evidence="4" id="KW-0540">Nuclease</keyword>
<evidence type="ECO:0000256" key="3">
    <source>
        <dbReference type="ARBA" id="ARBA00022695"/>
    </source>
</evidence>
<dbReference type="SUPFAM" id="SSF56672">
    <property type="entry name" value="DNA/RNA polymerases"/>
    <property type="match status" value="1"/>
</dbReference>